<evidence type="ECO:0000313" key="5">
    <source>
        <dbReference type="EMBL" id="KAK7451358.1"/>
    </source>
</evidence>
<dbReference type="SMART" id="SM00042">
    <property type="entry name" value="CUB"/>
    <property type="match status" value="1"/>
</dbReference>
<evidence type="ECO:0000313" key="6">
    <source>
        <dbReference type="Proteomes" id="UP001519460"/>
    </source>
</evidence>
<sequence length="132" mass="15208">WHHLPVTRAQCNNKTRVRTAFATHSSELVSPNYPNRYPRWLIESVTADPLYVVQLTALMVDVETSPNCWKDAVTIYDGPSARSRELAQLCEHYGHGVRVQTFFSSGNNMFVHFRSDSQGERTGFRFQYQVIN</sequence>
<dbReference type="InterPro" id="IPR035914">
    <property type="entry name" value="Sperma_CUB_dom_sf"/>
</dbReference>
<reference evidence="5 6" key="1">
    <citation type="journal article" date="2023" name="Sci. Data">
        <title>Genome assembly of the Korean intertidal mud-creeper Batillaria attramentaria.</title>
        <authorList>
            <person name="Patra A.K."/>
            <person name="Ho P.T."/>
            <person name="Jun S."/>
            <person name="Lee S.J."/>
            <person name="Kim Y."/>
            <person name="Won Y.J."/>
        </authorList>
    </citation>
    <scope>NUCLEOTIDE SEQUENCE [LARGE SCALE GENOMIC DNA]</scope>
    <source>
        <strain evidence="5">Wonlab-2016</strain>
    </source>
</reference>
<dbReference type="EMBL" id="JACVVK020000728">
    <property type="protein sequence ID" value="KAK7451358.1"/>
    <property type="molecule type" value="Genomic_DNA"/>
</dbReference>
<feature type="non-terminal residue" evidence="5">
    <location>
        <position position="1"/>
    </location>
</feature>
<keyword evidence="2" id="KW-1015">Disulfide bond</keyword>
<gene>
    <name evidence="5" type="ORF">BaRGS_00039830</name>
</gene>
<feature type="non-terminal residue" evidence="5">
    <location>
        <position position="132"/>
    </location>
</feature>
<feature type="domain" description="CUB" evidence="4">
    <location>
        <begin position="11"/>
        <end position="131"/>
    </location>
</feature>
<dbReference type="Pfam" id="PF00431">
    <property type="entry name" value="CUB"/>
    <property type="match status" value="1"/>
</dbReference>
<name>A0ABD0J2L2_9CAEN</name>
<dbReference type="InterPro" id="IPR000859">
    <property type="entry name" value="CUB_dom"/>
</dbReference>
<organism evidence="5 6">
    <name type="scientific">Batillaria attramentaria</name>
    <dbReference type="NCBI Taxonomy" id="370345"/>
    <lineage>
        <taxon>Eukaryota</taxon>
        <taxon>Metazoa</taxon>
        <taxon>Spiralia</taxon>
        <taxon>Lophotrochozoa</taxon>
        <taxon>Mollusca</taxon>
        <taxon>Gastropoda</taxon>
        <taxon>Caenogastropoda</taxon>
        <taxon>Sorbeoconcha</taxon>
        <taxon>Cerithioidea</taxon>
        <taxon>Batillariidae</taxon>
        <taxon>Batillaria</taxon>
    </lineage>
</organism>
<dbReference type="Gene3D" id="2.60.120.290">
    <property type="entry name" value="Spermadhesin, CUB domain"/>
    <property type="match status" value="1"/>
</dbReference>
<dbReference type="PANTHER" id="PTHR24251">
    <property type="entry name" value="OVOCHYMASE-RELATED"/>
    <property type="match status" value="1"/>
</dbReference>
<dbReference type="PROSITE" id="PS01180">
    <property type="entry name" value="CUB"/>
    <property type="match status" value="1"/>
</dbReference>
<dbReference type="PANTHER" id="PTHR24251:SF30">
    <property type="entry name" value="MEMBRANE FRIZZLED-RELATED PROTEIN"/>
    <property type="match status" value="1"/>
</dbReference>
<accession>A0ABD0J2L2</accession>
<dbReference type="CDD" id="cd00041">
    <property type="entry name" value="CUB"/>
    <property type="match status" value="1"/>
</dbReference>
<keyword evidence="6" id="KW-1185">Reference proteome</keyword>
<dbReference type="AlphaFoldDB" id="A0ABD0J2L2"/>
<comment type="caution">
    <text evidence="5">The sequence shown here is derived from an EMBL/GenBank/DDBJ whole genome shotgun (WGS) entry which is preliminary data.</text>
</comment>
<evidence type="ECO:0000256" key="3">
    <source>
        <dbReference type="PROSITE-ProRule" id="PRU00059"/>
    </source>
</evidence>
<evidence type="ECO:0000259" key="4">
    <source>
        <dbReference type="PROSITE" id="PS01180"/>
    </source>
</evidence>
<proteinExistence type="predicted"/>
<dbReference type="Proteomes" id="UP001519460">
    <property type="component" value="Unassembled WGS sequence"/>
</dbReference>
<protein>
    <recommendedName>
        <fullName evidence="4">CUB domain-containing protein</fullName>
    </recommendedName>
</protein>
<keyword evidence="1" id="KW-0677">Repeat</keyword>
<evidence type="ECO:0000256" key="2">
    <source>
        <dbReference type="ARBA" id="ARBA00023157"/>
    </source>
</evidence>
<evidence type="ECO:0000256" key="1">
    <source>
        <dbReference type="ARBA" id="ARBA00022737"/>
    </source>
</evidence>
<comment type="caution">
    <text evidence="3">Lacks conserved residue(s) required for the propagation of feature annotation.</text>
</comment>
<dbReference type="SUPFAM" id="SSF49854">
    <property type="entry name" value="Spermadhesin, CUB domain"/>
    <property type="match status" value="1"/>
</dbReference>